<organism evidence="5 6">
    <name type="scientific">Williamsia phyllosphaerae</name>
    <dbReference type="NCBI Taxonomy" id="885042"/>
    <lineage>
        <taxon>Bacteria</taxon>
        <taxon>Bacillati</taxon>
        <taxon>Actinomycetota</taxon>
        <taxon>Actinomycetes</taxon>
        <taxon>Mycobacteriales</taxon>
        <taxon>Nocardiaceae</taxon>
        <taxon>Williamsia</taxon>
    </lineage>
</organism>
<comment type="caution">
    <text evidence="5">The sequence shown here is derived from an EMBL/GenBank/DDBJ whole genome shotgun (WGS) entry which is preliminary data.</text>
</comment>
<keyword evidence="6" id="KW-1185">Reference proteome</keyword>
<evidence type="ECO:0000313" key="6">
    <source>
        <dbReference type="Proteomes" id="UP000632454"/>
    </source>
</evidence>
<evidence type="ECO:0000256" key="3">
    <source>
        <dbReference type="ARBA" id="ARBA00023163"/>
    </source>
</evidence>
<dbReference type="InterPro" id="IPR036388">
    <property type="entry name" value="WH-like_DNA-bd_sf"/>
</dbReference>
<dbReference type="SUPFAM" id="SSF48008">
    <property type="entry name" value="GntR ligand-binding domain-like"/>
    <property type="match status" value="1"/>
</dbReference>
<dbReference type="Pfam" id="PF00392">
    <property type="entry name" value="GntR"/>
    <property type="match status" value="1"/>
</dbReference>
<dbReference type="PANTHER" id="PTHR43537">
    <property type="entry name" value="TRANSCRIPTIONAL REGULATOR, GNTR FAMILY"/>
    <property type="match status" value="1"/>
</dbReference>
<dbReference type="Proteomes" id="UP000632454">
    <property type="component" value="Unassembled WGS sequence"/>
</dbReference>
<proteinExistence type="predicted"/>
<dbReference type="PANTHER" id="PTHR43537:SF24">
    <property type="entry name" value="GLUCONATE OPERON TRANSCRIPTIONAL REPRESSOR"/>
    <property type="match status" value="1"/>
</dbReference>
<accession>A0ABQ1UR09</accession>
<dbReference type="InterPro" id="IPR008920">
    <property type="entry name" value="TF_FadR/GntR_C"/>
</dbReference>
<evidence type="ECO:0000256" key="1">
    <source>
        <dbReference type="ARBA" id="ARBA00023015"/>
    </source>
</evidence>
<dbReference type="InterPro" id="IPR011711">
    <property type="entry name" value="GntR_C"/>
</dbReference>
<dbReference type="PROSITE" id="PS50949">
    <property type="entry name" value="HTH_GNTR"/>
    <property type="match status" value="1"/>
</dbReference>
<evidence type="ECO:0000259" key="4">
    <source>
        <dbReference type="PROSITE" id="PS50949"/>
    </source>
</evidence>
<dbReference type="SMART" id="SM00345">
    <property type="entry name" value="HTH_GNTR"/>
    <property type="match status" value="1"/>
</dbReference>
<dbReference type="SMART" id="SM00895">
    <property type="entry name" value="FCD"/>
    <property type="match status" value="1"/>
</dbReference>
<evidence type="ECO:0000256" key="2">
    <source>
        <dbReference type="ARBA" id="ARBA00023125"/>
    </source>
</evidence>
<sequence length="236" mass="25426">MAMRGRNLGLLAALSAIPTGPSQASVLDGLRRVILDGGATPGSAIPVGEIATLFGVSPIPVREALKTLVGEGLVGHQTNNGYFVAQLTVAELREIYFVRGILEQAALTRAVDLAAPDDLEAARAAHRALHAATEAGDLRAYHHQSRRFHQALIEPCGMHRLVHMFDATWNITEPFQLMQAATPEMQTRLHADHEAMIDAVAGRDVDALIATAREHHSRLETMIIDTAAQLNVADES</sequence>
<dbReference type="RefSeq" id="WP_188489353.1">
    <property type="nucleotide sequence ID" value="NZ_BMCS01000001.1"/>
</dbReference>
<gene>
    <name evidence="5" type="ORF">GCM10007298_20740</name>
</gene>
<feature type="domain" description="HTH gntR-type" evidence="4">
    <location>
        <begin position="20"/>
        <end position="87"/>
    </location>
</feature>
<reference evidence="6" key="1">
    <citation type="journal article" date="2019" name="Int. J. Syst. Evol. Microbiol.">
        <title>The Global Catalogue of Microorganisms (GCM) 10K type strain sequencing project: providing services to taxonomists for standard genome sequencing and annotation.</title>
        <authorList>
            <consortium name="The Broad Institute Genomics Platform"/>
            <consortium name="The Broad Institute Genome Sequencing Center for Infectious Disease"/>
            <person name="Wu L."/>
            <person name="Ma J."/>
        </authorList>
    </citation>
    <scope>NUCLEOTIDE SEQUENCE [LARGE SCALE GENOMIC DNA]</scope>
    <source>
        <strain evidence="6">CCM 7855</strain>
    </source>
</reference>
<dbReference type="InterPro" id="IPR036390">
    <property type="entry name" value="WH_DNA-bd_sf"/>
</dbReference>
<dbReference type="Pfam" id="PF07729">
    <property type="entry name" value="FCD"/>
    <property type="match status" value="1"/>
</dbReference>
<keyword evidence="3" id="KW-0804">Transcription</keyword>
<evidence type="ECO:0000313" key="5">
    <source>
        <dbReference type="EMBL" id="GGF24687.1"/>
    </source>
</evidence>
<name>A0ABQ1UR09_9NOCA</name>
<dbReference type="InterPro" id="IPR000524">
    <property type="entry name" value="Tscrpt_reg_HTH_GntR"/>
</dbReference>
<dbReference type="EMBL" id="BMCS01000001">
    <property type="protein sequence ID" value="GGF24687.1"/>
    <property type="molecule type" value="Genomic_DNA"/>
</dbReference>
<protein>
    <submittedName>
        <fullName evidence="5">Transcriptional regulator, GntR family protein</fullName>
    </submittedName>
</protein>
<dbReference type="Gene3D" id="1.20.120.530">
    <property type="entry name" value="GntR ligand-binding domain-like"/>
    <property type="match status" value="1"/>
</dbReference>
<keyword evidence="2" id="KW-0238">DNA-binding</keyword>
<keyword evidence="1" id="KW-0805">Transcription regulation</keyword>
<dbReference type="Gene3D" id="1.10.10.10">
    <property type="entry name" value="Winged helix-like DNA-binding domain superfamily/Winged helix DNA-binding domain"/>
    <property type="match status" value="1"/>
</dbReference>
<dbReference type="SUPFAM" id="SSF46785">
    <property type="entry name" value="Winged helix' DNA-binding domain"/>
    <property type="match status" value="1"/>
</dbReference>